<evidence type="ECO:0000256" key="7">
    <source>
        <dbReference type="ARBA" id="ARBA00022989"/>
    </source>
</evidence>
<proteinExistence type="inferred from homology"/>
<dbReference type="AlphaFoldDB" id="A0A4R2PLI6"/>
<feature type="active site" evidence="9">
    <location>
        <position position="129"/>
    </location>
</feature>
<comment type="caution">
    <text evidence="9">Lacks conserved residue(s) required for the propagation of feature annotation.</text>
</comment>
<feature type="transmembrane region" description="Helical" evidence="9">
    <location>
        <begin position="101"/>
        <end position="119"/>
    </location>
</feature>
<evidence type="ECO:0000256" key="4">
    <source>
        <dbReference type="ARBA" id="ARBA00022692"/>
    </source>
</evidence>
<evidence type="ECO:0000256" key="10">
    <source>
        <dbReference type="RuleBase" id="RU004181"/>
    </source>
</evidence>
<evidence type="ECO:0000256" key="3">
    <source>
        <dbReference type="ARBA" id="ARBA00022670"/>
    </source>
</evidence>
<evidence type="ECO:0000256" key="9">
    <source>
        <dbReference type="HAMAP-Rule" id="MF_00161"/>
    </source>
</evidence>
<feature type="transmembrane region" description="Helical" evidence="9">
    <location>
        <begin position="75"/>
        <end position="94"/>
    </location>
</feature>
<keyword evidence="12" id="KW-1185">Reference proteome</keyword>
<keyword evidence="5 9" id="KW-0064">Aspartyl protease</keyword>
<reference evidence="11 12" key="1">
    <citation type="submission" date="2019-03" db="EMBL/GenBank/DDBJ databases">
        <title>Genomic Encyclopedia of Type Strains, Phase IV (KMG-IV): sequencing the most valuable type-strain genomes for metagenomic binning, comparative biology and taxonomic classification.</title>
        <authorList>
            <person name="Goeker M."/>
        </authorList>
    </citation>
    <scope>NUCLEOTIDE SEQUENCE [LARGE SCALE GENOMIC DNA]</scope>
    <source>
        <strain evidence="11 12">DSM 2132</strain>
    </source>
</reference>
<evidence type="ECO:0000313" key="11">
    <source>
        <dbReference type="EMBL" id="TCP36317.1"/>
    </source>
</evidence>
<dbReference type="RefSeq" id="WP_200288035.1">
    <property type="nucleotide sequence ID" value="NZ_JACIGF010000003.1"/>
</dbReference>
<evidence type="ECO:0000256" key="8">
    <source>
        <dbReference type="ARBA" id="ARBA00023136"/>
    </source>
</evidence>
<keyword evidence="2 9" id="KW-1003">Cell membrane</keyword>
<protein>
    <recommendedName>
        <fullName evidence="9">Lipoprotein signal peptidase</fullName>
        <ecNumber evidence="9">3.4.23.36</ecNumber>
    </recommendedName>
    <alternativeName>
        <fullName evidence="9">Prolipoprotein signal peptidase</fullName>
    </alternativeName>
    <alternativeName>
        <fullName evidence="9">Signal peptidase II</fullName>
        <shortName evidence="9">SPase II</shortName>
    </alternativeName>
</protein>
<gene>
    <name evidence="9" type="primary">lspA</name>
    <name evidence="11" type="ORF">EV659_103206</name>
</gene>
<comment type="caution">
    <text evidence="11">The sequence shown here is derived from an EMBL/GenBank/DDBJ whole genome shotgun (WGS) entry which is preliminary data.</text>
</comment>
<keyword evidence="8 9" id="KW-0472">Membrane</keyword>
<dbReference type="EMBL" id="SLXO01000003">
    <property type="protein sequence ID" value="TCP36317.1"/>
    <property type="molecule type" value="Genomic_DNA"/>
</dbReference>
<evidence type="ECO:0000256" key="5">
    <source>
        <dbReference type="ARBA" id="ARBA00022750"/>
    </source>
</evidence>
<name>A0A4R2PLI6_RHOSA</name>
<dbReference type="Pfam" id="PF01252">
    <property type="entry name" value="Peptidase_A8"/>
    <property type="match status" value="1"/>
</dbReference>
<dbReference type="GO" id="GO:0005886">
    <property type="term" value="C:plasma membrane"/>
    <property type="evidence" value="ECO:0007669"/>
    <property type="project" value="UniProtKB-SubCell"/>
</dbReference>
<feature type="transmembrane region" description="Helical" evidence="9">
    <location>
        <begin position="139"/>
        <end position="159"/>
    </location>
</feature>
<keyword evidence="4 9" id="KW-0812">Transmembrane</keyword>
<organism evidence="11 12">
    <name type="scientific">Rhodothalassium salexigens DSM 2132</name>
    <dbReference type="NCBI Taxonomy" id="1188247"/>
    <lineage>
        <taxon>Bacteria</taxon>
        <taxon>Pseudomonadati</taxon>
        <taxon>Pseudomonadota</taxon>
        <taxon>Alphaproteobacteria</taxon>
        <taxon>Rhodothalassiales</taxon>
        <taxon>Rhodothalassiaceae</taxon>
        <taxon>Rhodothalassium</taxon>
    </lineage>
</organism>
<keyword evidence="3 9" id="KW-0645">Protease</keyword>
<dbReference type="HAMAP" id="MF_00161">
    <property type="entry name" value="LspA"/>
    <property type="match status" value="1"/>
</dbReference>
<comment type="similarity">
    <text evidence="1 9 10">Belongs to the peptidase A8 family.</text>
</comment>
<comment type="function">
    <text evidence="9">This protein specifically catalyzes the removal of signal peptides from prolipoproteins.</text>
</comment>
<dbReference type="GO" id="GO:0004190">
    <property type="term" value="F:aspartic-type endopeptidase activity"/>
    <property type="evidence" value="ECO:0007669"/>
    <property type="project" value="UniProtKB-UniRule"/>
</dbReference>
<dbReference type="Proteomes" id="UP000295399">
    <property type="component" value="Unassembled WGS sequence"/>
</dbReference>
<evidence type="ECO:0000256" key="1">
    <source>
        <dbReference type="ARBA" id="ARBA00006139"/>
    </source>
</evidence>
<keyword evidence="7 9" id="KW-1133">Transmembrane helix</keyword>
<dbReference type="UniPathway" id="UPA00665"/>
<dbReference type="PANTHER" id="PTHR33695">
    <property type="entry name" value="LIPOPROTEIN SIGNAL PEPTIDASE"/>
    <property type="match status" value="1"/>
</dbReference>
<dbReference type="InterPro" id="IPR001872">
    <property type="entry name" value="Peptidase_A8"/>
</dbReference>
<dbReference type="FunCoup" id="A0A4R2PLI6">
    <property type="interactions" value="323"/>
</dbReference>
<evidence type="ECO:0000256" key="6">
    <source>
        <dbReference type="ARBA" id="ARBA00022801"/>
    </source>
</evidence>
<evidence type="ECO:0000313" key="12">
    <source>
        <dbReference type="Proteomes" id="UP000295399"/>
    </source>
</evidence>
<comment type="catalytic activity">
    <reaction evidence="9">
        <text>Release of signal peptides from bacterial membrane prolipoproteins. Hydrolyzes -Xaa-Yaa-Zaa-|-(S,diacylglyceryl)Cys-, in which Xaa is hydrophobic (preferably Leu), and Yaa (Ala or Ser) and Zaa (Gly or Ala) have small, neutral side chains.</text>
        <dbReference type="EC" id="3.4.23.36"/>
    </reaction>
</comment>
<comment type="subcellular location">
    <subcellularLocation>
        <location evidence="9">Cell membrane</location>
        <topology evidence="9">Multi-pass membrane protein</topology>
    </subcellularLocation>
</comment>
<dbReference type="InParanoid" id="A0A4R2PLI6"/>
<dbReference type="GO" id="GO:0006508">
    <property type="term" value="P:proteolysis"/>
    <property type="evidence" value="ECO:0007669"/>
    <property type="project" value="UniProtKB-KW"/>
</dbReference>
<feature type="active site" evidence="9">
    <location>
        <position position="147"/>
    </location>
</feature>
<dbReference type="NCBIfam" id="TIGR00077">
    <property type="entry name" value="lspA"/>
    <property type="match status" value="1"/>
</dbReference>
<keyword evidence="6 9" id="KW-0378">Hydrolase</keyword>
<sequence>MTDATEPRPGARQWGLRGGLIALAVLVADQASKLWIVHGLKLGLGDSIALLPVLSLSRVHNYGISLGLFQAGNDWARWGLVALTVAIAVWLVRWLRRAEHWRVGLGVALILGGAVGNIIDRSLYGYVVDFVHVHVGGWSFYVFNVADSAITIGVVLLLWDSLTGARTAQTRG</sequence>
<comment type="pathway">
    <text evidence="9">Protein modification; lipoprotein biosynthesis (signal peptide cleavage).</text>
</comment>
<accession>A0A4R2PLI6</accession>
<evidence type="ECO:0000256" key="2">
    <source>
        <dbReference type="ARBA" id="ARBA00022475"/>
    </source>
</evidence>
<dbReference type="PRINTS" id="PR00781">
    <property type="entry name" value="LIPOSIGPTASE"/>
</dbReference>
<dbReference type="EC" id="3.4.23.36" evidence="9"/>
<dbReference type="PANTHER" id="PTHR33695:SF1">
    <property type="entry name" value="LIPOPROTEIN SIGNAL PEPTIDASE"/>
    <property type="match status" value="1"/>
</dbReference>